<accession>A0A7S0CMQ0</accession>
<dbReference type="AlphaFoldDB" id="A0A7S0CMQ0"/>
<proteinExistence type="predicted"/>
<name>A0A7S0CMQ0_9EUKA</name>
<dbReference type="EMBL" id="HBEM01000272">
    <property type="protein sequence ID" value="CAD8428498.1"/>
    <property type="molecule type" value="Transcribed_RNA"/>
</dbReference>
<evidence type="ECO:0000313" key="1">
    <source>
        <dbReference type="EMBL" id="CAD8428498.1"/>
    </source>
</evidence>
<organism evidence="1">
    <name type="scientific">Amorphochlora amoebiformis</name>
    <dbReference type="NCBI Taxonomy" id="1561963"/>
    <lineage>
        <taxon>Eukaryota</taxon>
        <taxon>Sar</taxon>
        <taxon>Rhizaria</taxon>
        <taxon>Cercozoa</taxon>
        <taxon>Chlorarachniophyceae</taxon>
        <taxon>Amorphochlora</taxon>
    </lineage>
</organism>
<reference evidence="1" key="1">
    <citation type="submission" date="2021-01" db="EMBL/GenBank/DDBJ databases">
        <authorList>
            <person name="Corre E."/>
            <person name="Pelletier E."/>
            <person name="Niang G."/>
            <person name="Scheremetjew M."/>
            <person name="Finn R."/>
            <person name="Kale V."/>
            <person name="Holt S."/>
            <person name="Cochrane G."/>
            <person name="Meng A."/>
            <person name="Brown T."/>
            <person name="Cohen L."/>
        </authorList>
    </citation>
    <scope>NUCLEOTIDE SEQUENCE</scope>
    <source>
        <strain evidence="1">CCMP2058</strain>
    </source>
</reference>
<gene>
    <name evidence="1" type="ORF">LAMO00422_LOCUS192</name>
</gene>
<sequence>MSRFKTSMEVSGTQDTYKYFRLDGKEIKSLKLKEKNLDLFVSARTDKGMLQGLYFAQSVYFPENSKWNRKTNEQRYVSKGNRKADLYMTIPNDKLEEDAEFHLTMVVNARPRIVMGADGKTVPDEKKTKVELLISTVKSRKQIILEFALPALDQGDEKKIDEKKDVKTEEKKKGIERDQGVRTLQKIYFPPELPWEHWELGLVFGKDTAIVEEAMGMSNDVRPGWRVIKVNDFEVTNSTFSKVWAEIQKSTEIAKEVPRLEEKDEKDDHRGV</sequence>
<protein>
    <submittedName>
        <fullName evidence="1">Uncharacterized protein</fullName>
    </submittedName>
</protein>